<proteinExistence type="predicted"/>
<dbReference type="HOGENOM" id="CLU_168842_1_0_11"/>
<evidence type="ECO:0000313" key="2">
    <source>
        <dbReference type="Proteomes" id="UP000019225"/>
    </source>
</evidence>
<dbReference type="RefSeq" id="WP_025354617.1">
    <property type="nucleotide sequence ID" value="NZ_CP007155.1"/>
</dbReference>
<accession>W5W0L7</accession>
<organism evidence="1 2">
    <name type="scientific">Kutzneria albida DSM 43870</name>
    <dbReference type="NCBI Taxonomy" id="1449976"/>
    <lineage>
        <taxon>Bacteria</taxon>
        <taxon>Bacillati</taxon>
        <taxon>Actinomycetota</taxon>
        <taxon>Actinomycetes</taxon>
        <taxon>Pseudonocardiales</taxon>
        <taxon>Pseudonocardiaceae</taxon>
        <taxon>Kutzneria</taxon>
    </lineage>
</organism>
<protein>
    <recommendedName>
        <fullName evidence="3">ATP-binding protein</fullName>
    </recommendedName>
</protein>
<dbReference type="Pfam" id="PF11305">
    <property type="entry name" value="DUF3107"/>
    <property type="match status" value="1"/>
</dbReference>
<evidence type="ECO:0000313" key="1">
    <source>
        <dbReference type="EMBL" id="AHH94372.1"/>
    </source>
</evidence>
<dbReference type="KEGG" id="kal:KALB_999"/>
<gene>
    <name evidence="1" type="ORF">KALB_999</name>
</gene>
<name>W5W0L7_9PSEU</name>
<dbReference type="Proteomes" id="UP000019225">
    <property type="component" value="Chromosome"/>
</dbReference>
<dbReference type="STRING" id="1449976.KALB_999"/>
<keyword evidence="2" id="KW-1185">Reference proteome</keyword>
<sequence length="76" mass="8097">MEIKIGVVESPRELVVASDLSPDEVEALVSDSLTGKTGLLTLVDEKGRRFVIPSSRVAYVEIGAPDARRVGFAVGK</sequence>
<dbReference type="AlphaFoldDB" id="W5W0L7"/>
<dbReference type="EMBL" id="CP007155">
    <property type="protein sequence ID" value="AHH94372.1"/>
    <property type="molecule type" value="Genomic_DNA"/>
</dbReference>
<dbReference type="PATRIC" id="fig|1449976.3.peg.1002"/>
<dbReference type="eggNOG" id="ENOG5032YJA">
    <property type="taxonomic scope" value="Bacteria"/>
</dbReference>
<dbReference type="InterPro" id="IPR021456">
    <property type="entry name" value="DUF3107"/>
</dbReference>
<evidence type="ECO:0008006" key="3">
    <source>
        <dbReference type="Google" id="ProtNLM"/>
    </source>
</evidence>
<dbReference type="OrthoDB" id="3268468at2"/>
<reference evidence="1 2" key="1">
    <citation type="journal article" date="2014" name="BMC Genomics">
        <title>Complete genome sequence of producer of the glycopeptide antibiotic Aculeximycin Kutzneria albida DSM 43870T, a representative of minor genus of Pseudonocardiaceae.</title>
        <authorList>
            <person name="Rebets Y."/>
            <person name="Tokovenko B."/>
            <person name="Lushchyk I."/>
            <person name="Ruckert C."/>
            <person name="Zaburannyi N."/>
            <person name="Bechthold A."/>
            <person name="Kalinowski J."/>
            <person name="Luzhetskyy A."/>
        </authorList>
    </citation>
    <scope>NUCLEOTIDE SEQUENCE [LARGE SCALE GENOMIC DNA]</scope>
    <source>
        <strain evidence="1">DSM 43870</strain>
    </source>
</reference>